<feature type="region of interest" description="Disordered" evidence="1">
    <location>
        <begin position="14"/>
        <end position="184"/>
    </location>
</feature>
<name>A0ABN9W687_9DINO</name>
<comment type="caution">
    <text evidence="2">The sequence shown here is derived from an EMBL/GenBank/DDBJ whole genome shotgun (WGS) entry which is preliminary data.</text>
</comment>
<dbReference type="EMBL" id="CAUYUJ010018213">
    <property type="protein sequence ID" value="CAK0881647.1"/>
    <property type="molecule type" value="Genomic_DNA"/>
</dbReference>
<evidence type="ECO:0000313" key="3">
    <source>
        <dbReference type="Proteomes" id="UP001189429"/>
    </source>
</evidence>
<feature type="compositionally biased region" description="Basic residues" evidence="1">
    <location>
        <begin position="169"/>
        <end position="178"/>
    </location>
</feature>
<evidence type="ECO:0000313" key="2">
    <source>
        <dbReference type="EMBL" id="CAK0881647.1"/>
    </source>
</evidence>
<evidence type="ECO:0000256" key="1">
    <source>
        <dbReference type="SAM" id="MobiDB-lite"/>
    </source>
</evidence>
<proteinExistence type="predicted"/>
<feature type="compositionally biased region" description="Basic and acidic residues" evidence="1">
    <location>
        <begin position="226"/>
        <end position="246"/>
    </location>
</feature>
<accession>A0ABN9W687</accession>
<sequence length="246" mass="27067">MWMWEGKVSVHGFNNRRGNGGERDLRPRPRFRLRPPTLPVEQKKLRRSGARARHGEPLRHFFARKAKRERGGRAEAGDEGGNHGQTLCRQAPRHRTGEPLCGPPVQDASPGRAVSLARGLRAEEEEDEEEEAEAQIEQERNEAAAAALHKGSGRGSNQGVKWGTPFKQTARHHSRRGARTAGPFGQCPCAALAIRQRGTIIGQFAVHQQAATSGRTRRGGEANGPNERERREERGGTGGGDHKEDV</sequence>
<dbReference type="Proteomes" id="UP001189429">
    <property type="component" value="Unassembled WGS sequence"/>
</dbReference>
<keyword evidence="3" id="KW-1185">Reference proteome</keyword>
<gene>
    <name evidence="2" type="ORF">PCOR1329_LOCUS64426</name>
</gene>
<feature type="region of interest" description="Disordered" evidence="1">
    <location>
        <begin position="205"/>
        <end position="246"/>
    </location>
</feature>
<feature type="compositionally biased region" description="Acidic residues" evidence="1">
    <location>
        <begin position="123"/>
        <end position="136"/>
    </location>
</feature>
<reference evidence="2" key="1">
    <citation type="submission" date="2023-10" db="EMBL/GenBank/DDBJ databases">
        <authorList>
            <person name="Chen Y."/>
            <person name="Shah S."/>
            <person name="Dougan E. K."/>
            <person name="Thang M."/>
            <person name="Chan C."/>
        </authorList>
    </citation>
    <scope>NUCLEOTIDE SEQUENCE [LARGE SCALE GENOMIC DNA]</scope>
</reference>
<organism evidence="2 3">
    <name type="scientific">Prorocentrum cordatum</name>
    <dbReference type="NCBI Taxonomy" id="2364126"/>
    <lineage>
        <taxon>Eukaryota</taxon>
        <taxon>Sar</taxon>
        <taxon>Alveolata</taxon>
        <taxon>Dinophyceae</taxon>
        <taxon>Prorocentrales</taxon>
        <taxon>Prorocentraceae</taxon>
        <taxon>Prorocentrum</taxon>
    </lineage>
</organism>
<protein>
    <submittedName>
        <fullName evidence="2">Uncharacterized protein</fullName>
    </submittedName>
</protein>